<evidence type="ECO:0000256" key="1">
    <source>
        <dbReference type="ARBA" id="ARBA00006534"/>
    </source>
</evidence>
<dbReference type="GO" id="GO:0006508">
    <property type="term" value="P:proteolysis"/>
    <property type="evidence" value="ECO:0007669"/>
    <property type="project" value="UniProtKB-KW"/>
</dbReference>
<dbReference type="Gene3D" id="3.40.50.880">
    <property type="match status" value="1"/>
</dbReference>
<proteinExistence type="inferred from homology"/>
<organism evidence="5 6">
    <name type="scientific">Pseudoleptotrichia goodfellowii F0264</name>
    <dbReference type="NCBI Taxonomy" id="596323"/>
    <lineage>
        <taxon>Bacteria</taxon>
        <taxon>Fusobacteriati</taxon>
        <taxon>Fusobacteriota</taxon>
        <taxon>Fusobacteriia</taxon>
        <taxon>Fusobacteriales</taxon>
        <taxon>Leptotrichiaceae</taxon>
        <taxon>Pseudoleptotrichia</taxon>
    </lineage>
</organism>
<dbReference type="GO" id="GO:0008236">
    <property type="term" value="F:serine-type peptidase activity"/>
    <property type="evidence" value="ECO:0007669"/>
    <property type="project" value="UniProtKB-KW"/>
</dbReference>
<dbReference type="EC" id="3.4.-.-" evidence="5"/>
<evidence type="ECO:0000313" key="5">
    <source>
        <dbReference type="EMBL" id="EEY35958.1"/>
    </source>
</evidence>
<evidence type="ECO:0000256" key="2">
    <source>
        <dbReference type="ARBA" id="ARBA00022670"/>
    </source>
</evidence>
<name>D0GIZ3_9FUSO</name>
<accession>D0GIZ3</accession>
<dbReference type="Pfam" id="PF03575">
    <property type="entry name" value="Peptidase_S51"/>
    <property type="match status" value="1"/>
</dbReference>
<dbReference type="eggNOG" id="COG3340">
    <property type="taxonomic scope" value="Bacteria"/>
</dbReference>
<dbReference type="PANTHER" id="PTHR20842">
    <property type="entry name" value="PROTEASE S51 ALPHA-ASPARTYL DIPEPTIDASE"/>
    <property type="match status" value="1"/>
</dbReference>
<dbReference type="FunFam" id="3.40.50.880:FF:000094">
    <property type="entry name" value="Uncharacterized peptidase Lmo0363"/>
    <property type="match status" value="1"/>
</dbReference>
<dbReference type="PANTHER" id="PTHR20842:SF0">
    <property type="entry name" value="ALPHA-ASPARTYL DIPEPTIDASE"/>
    <property type="match status" value="1"/>
</dbReference>
<evidence type="ECO:0000313" key="6">
    <source>
        <dbReference type="Proteomes" id="UP000004226"/>
    </source>
</evidence>
<keyword evidence="6" id="KW-1185">Reference proteome</keyword>
<sequence length="209" mass="23591">MKKMFLVSSFKDVAAILPNFEKNLKGKTVIFIPTASIPEKIKFYVNAGKKALEKLGMTVDTLEISALEITEISKRIKENDFIYVTGGNTFFLLSELKRTGADKVIIEEINNGKLYIGESAGAMITSKNIEYVKLMDNAEKAPNLKNFDALGLIEFYIVPHYKNFPFQKISQKIIDTYSDDLELQPISNNEAVLVEDDKINIEKANQKKI</sequence>
<keyword evidence="4" id="KW-0720">Serine protease</keyword>
<dbReference type="InterPro" id="IPR029062">
    <property type="entry name" value="Class_I_gatase-like"/>
</dbReference>
<keyword evidence="3 5" id="KW-0378">Hydrolase</keyword>
<evidence type="ECO:0000256" key="3">
    <source>
        <dbReference type="ARBA" id="ARBA00022801"/>
    </source>
</evidence>
<dbReference type="Proteomes" id="UP000004226">
    <property type="component" value="Unassembled WGS sequence"/>
</dbReference>
<dbReference type="InterPro" id="IPR005320">
    <property type="entry name" value="Peptidase_S51"/>
</dbReference>
<keyword evidence="2" id="KW-0645">Protease</keyword>
<protein>
    <submittedName>
        <fullName evidence="5">Peptidase family S51</fullName>
        <ecNumber evidence="5">3.4.-.-</ecNumber>
    </submittedName>
</protein>
<dbReference type="EMBL" id="ADAD01000030">
    <property type="protein sequence ID" value="EEY35958.1"/>
    <property type="molecule type" value="Genomic_DNA"/>
</dbReference>
<reference evidence="5 6" key="1">
    <citation type="submission" date="2009-10" db="EMBL/GenBank/DDBJ databases">
        <authorList>
            <person name="Harkins D.M."/>
            <person name="Madupu R."/>
            <person name="Durkin A.S."/>
            <person name="Torralba M."/>
            <person name="Methe B."/>
            <person name="Sutton G.G."/>
            <person name="Strausberg R.L."/>
            <person name="Nelson K.E."/>
        </authorList>
    </citation>
    <scope>NUCLEOTIDE SEQUENCE [LARGE SCALE GENOMIC DNA]</scope>
    <source>
        <strain evidence="5 6">F0264</strain>
    </source>
</reference>
<comment type="caution">
    <text evidence="5">The sequence shown here is derived from an EMBL/GenBank/DDBJ whole genome shotgun (WGS) entry which is preliminary data.</text>
</comment>
<comment type="similarity">
    <text evidence="1">Belongs to the peptidase S51 family.</text>
</comment>
<gene>
    <name evidence="5" type="ORF">HMPREF0554_1265</name>
</gene>
<dbReference type="SUPFAM" id="SSF52317">
    <property type="entry name" value="Class I glutamine amidotransferase-like"/>
    <property type="match status" value="1"/>
</dbReference>
<evidence type="ECO:0000256" key="4">
    <source>
        <dbReference type="ARBA" id="ARBA00022825"/>
    </source>
</evidence>
<dbReference type="AlphaFoldDB" id="D0GIZ3"/>
<dbReference type="RefSeq" id="WP_006806456.1">
    <property type="nucleotide sequence ID" value="NZ_ADAD01000030.1"/>
</dbReference>